<evidence type="ECO:0000313" key="1">
    <source>
        <dbReference type="EMBL" id="EAL7595645.1"/>
    </source>
</evidence>
<organism evidence="1 2">
    <name type="scientific">Campylobacter jejuni</name>
    <dbReference type="NCBI Taxonomy" id="197"/>
    <lineage>
        <taxon>Bacteria</taxon>
        <taxon>Pseudomonadati</taxon>
        <taxon>Campylobacterota</taxon>
        <taxon>Epsilonproteobacteria</taxon>
        <taxon>Campylobacterales</taxon>
        <taxon>Campylobacteraceae</taxon>
        <taxon>Campylobacter</taxon>
    </lineage>
</organism>
<proteinExistence type="predicted"/>
<gene>
    <name evidence="1" type="ORF">DVI03_08590</name>
</gene>
<name>A0AAD2LPI8_CAMJU</name>
<evidence type="ECO:0000313" key="2">
    <source>
        <dbReference type="Proteomes" id="UP000343544"/>
    </source>
</evidence>
<accession>A0AAD2LPI8</accession>
<protein>
    <submittedName>
        <fullName evidence="1">Autotransporter outer membrane beta-barrel domain-containing protein</fullName>
    </submittedName>
</protein>
<sequence>MGIWGRSGTISIENFNNEGTISGISRQEKGVHFEGNVHIQTFHNTGTGFITGERQGVWFQGNNVNLKSNDKPLHITLFNNEGFISGSGGDNLLDNDGARGYYSGGGVSMSGGTIDTFINKGTIQSTGTNHNPAGVKLNYATVKTFENTGFISGTIGVLATQGTIETFKNSGTIEATGKDGREAAIQIRSAFEKFSSITHFTNEGIIKSKSHGVLIESGDKIETLTNKGTIETELNGIGFYNYTGSEETHLGKIILEKDSSIKAGKNGINIDNQTTARSIRVDGIEVKAGASVSGDEAGIYLGESKEITAPITISGTVSGGNAGIVNEGRMAKGITHDGEGDLVILSRGLVGKDDDGNTVTNNSGSVTIKDWVVTTNEEGKLDTVRIGGTKTDDVKVNSITVDQSNVDLNQLNDIKNIISGVSP</sequence>
<dbReference type="EMBL" id="AACQYW010000032">
    <property type="protein sequence ID" value="EAL7595645.1"/>
    <property type="molecule type" value="Genomic_DNA"/>
</dbReference>
<dbReference type="Proteomes" id="UP000343544">
    <property type="component" value="Unassembled WGS sequence"/>
</dbReference>
<comment type="caution">
    <text evidence="1">The sequence shown here is derived from an EMBL/GenBank/DDBJ whole genome shotgun (WGS) entry which is preliminary data.</text>
</comment>
<reference evidence="1 2" key="1">
    <citation type="submission" date="2018-07" db="EMBL/GenBank/DDBJ databases">
        <authorList>
            <consortium name="PulseNet: The National Subtyping Network for Foodborne Disease Surveillance"/>
            <person name="Tarr C.L."/>
            <person name="Trees E."/>
            <person name="Katz L.S."/>
            <person name="Carleton-Romer H.A."/>
            <person name="Stroika S."/>
            <person name="Kucerova Z."/>
            <person name="Roache K.F."/>
            <person name="Sabol A.L."/>
            <person name="Besser J."/>
            <person name="Gerner-Smidt P."/>
        </authorList>
    </citation>
    <scope>NUCLEOTIDE SEQUENCE [LARGE SCALE GENOMIC DNA]</scope>
    <source>
        <strain evidence="1 2">PNUSAC005307</strain>
    </source>
</reference>
<feature type="non-terminal residue" evidence="1">
    <location>
        <position position="423"/>
    </location>
</feature>
<dbReference type="AlphaFoldDB" id="A0AAD2LPI8"/>